<name>C1EDV1_MICCC</name>
<gene>
    <name evidence="1" type="ORF">MICPUN_62400</name>
</gene>
<protein>
    <submittedName>
        <fullName evidence="1">Uncharacterized protein</fullName>
    </submittedName>
</protein>
<reference evidence="1 2" key="1">
    <citation type="journal article" date="2009" name="Science">
        <title>Green evolution and dynamic adaptations revealed by genomes of the marine picoeukaryotes Micromonas.</title>
        <authorList>
            <person name="Worden A.Z."/>
            <person name="Lee J.H."/>
            <person name="Mock T."/>
            <person name="Rouze P."/>
            <person name="Simmons M.P."/>
            <person name="Aerts A.L."/>
            <person name="Allen A.E."/>
            <person name="Cuvelier M.L."/>
            <person name="Derelle E."/>
            <person name="Everett M.V."/>
            <person name="Foulon E."/>
            <person name="Grimwood J."/>
            <person name="Gundlach H."/>
            <person name="Henrissat B."/>
            <person name="Napoli C."/>
            <person name="McDonald S.M."/>
            <person name="Parker M.S."/>
            <person name="Rombauts S."/>
            <person name="Salamov A."/>
            <person name="Von Dassow P."/>
            <person name="Badger J.H."/>
            <person name="Coutinho P.M."/>
            <person name="Demir E."/>
            <person name="Dubchak I."/>
            <person name="Gentemann C."/>
            <person name="Eikrem W."/>
            <person name="Gready J.E."/>
            <person name="John U."/>
            <person name="Lanier W."/>
            <person name="Lindquist E.A."/>
            <person name="Lucas S."/>
            <person name="Mayer K.F."/>
            <person name="Moreau H."/>
            <person name="Not F."/>
            <person name="Otillar R."/>
            <person name="Panaud O."/>
            <person name="Pangilinan J."/>
            <person name="Paulsen I."/>
            <person name="Piegu B."/>
            <person name="Poliakov A."/>
            <person name="Robbens S."/>
            <person name="Schmutz J."/>
            <person name="Toulza E."/>
            <person name="Wyss T."/>
            <person name="Zelensky A."/>
            <person name="Zhou K."/>
            <person name="Armbrust E.V."/>
            <person name="Bhattacharya D."/>
            <person name="Goodenough U.W."/>
            <person name="Van de Peer Y."/>
            <person name="Grigoriev I.V."/>
        </authorList>
    </citation>
    <scope>NUCLEOTIDE SEQUENCE [LARGE SCALE GENOMIC DNA]</scope>
    <source>
        <strain evidence="2">RCC299 / NOUM17</strain>
    </source>
</reference>
<dbReference type="InParanoid" id="C1EDV1"/>
<dbReference type="GeneID" id="8247283"/>
<dbReference type="AlphaFoldDB" id="C1EDV1"/>
<dbReference type="RefSeq" id="XP_002505172.1">
    <property type="nucleotide sequence ID" value="XM_002505126.1"/>
</dbReference>
<organism evidence="1 2">
    <name type="scientific">Micromonas commoda (strain RCC299 / NOUM17 / CCMP2709)</name>
    <name type="common">Picoplanktonic green alga</name>
    <dbReference type="NCBI Taxonomy" id="296587"/>
    <lineage>
        <taxon>Eukaryota</taxon>
        <taxon>Viridiplantae</taxon>
        <taxon>Chlorophyta</taxon>
        <taxon>Mamiellophyceae</taxon>
        <taxon>Mamiellales</taxon>
        <taxon>Mamiellaceae</taxon>
        <taxon>Micromonas</taxon>
    </lineage>
</organism>
<dbReference type="Proteomes" id="UP000002009">
    <property type="component" value="Chromosome 11"/>
</dbReference>
<keyword evidence="2" id="KW-1185">Reference proteome</keyword>
<accession>C1EDV1</accession>
<evidence type="ECO:0000313" key="2">
    <source>
        <dbReference type="Proteomes" id="UP000002009"/>
    </source>
</evidence>
<evidence type="ECO:0000313" key="1">
    <source>
        <dbReference type="EMBL" id="ACO66430.1"/>
    </source>
</evidence>
<sequence>MKGKEAEVVAAAEAAIAAAETRVAPLRDPTLHITHSMDIADKVGELEERARRLAREEVEEMRRGRELNIITTPVNPTK</sequence>
<proteinExistence type="predicted"/>
<dbReference type="KEGG" id="mis:MICPUN_62400"/>
<dbReference type="EMBL" id="CP001330">
    <property type="protein sequence ID" value="ACO66430.1"/>
    <property type="molecule type" value="Genomic_DNA"/>
</dbReference>